<feature type="transmembrane region" description="Helical" evidence="2">
    <location>
        <begin position="319"/>
        <end position="338"/>
    </location>
</feature>
<evidence type="ECO:0000313" key="4">
    <source>
        <dbReference type="Proteomes" id="UP001295423"/>
    </source>
</evidence>
<dbReference type="AlphaFoldDB" id="A0AAD2G5B7"/>
<dbReference type="EMBL" id="CAKOGP040002092">
    <property type="protein sequence ID" value="CAJ1961992.1"/>
    <property type="molecule type" value="Genomic_DNA"/>
</dbReference>
<sequence length="468" mass="51602">MSEEGEKKAASQEAGDANREERKSRSNKHRPSSRDLVDDILVASERKSSQAKPVRRRSKDDDDDDDGLGDPGKRPSKPPSRRKSRDSHDSDELGGSSSRGKRERKKSKDSMDGIAVGVSDRRSIKSPSRRKSRDSNDGAIDTSKRSTGHHRSRSRDSNDSLANDQEAKIRVRRKTSGLAMPGAFVETKGVNRGVRRKGDGSKSPLPISLWTQLCLNLTSSRHRGAPCRSCAANKKSSMISSRHHNSPARNSDTNENEVILSPIDQPGSSVPQRTGNVEALEATTIDEMKTAHRGEKRDNLVFVAAPATSDDDKSKKYEYIFAAFVIFAIAVGVIKWLLVAGRPQEVNIFVTYDHPASEDCRAMSQGNETKDQIGTTVKYFGAGMEFGVAPSIDLDFLETELQLRLQRDALPEIAGCDRRSSPIIENNIFVVENAVLRSIALEDYAICSSNSTRMCSPVCLEHDIYSKE</sequence>
<evidence type="ECO:0000313" key="3">
    <source>
        <dbReference type="EMBL" id="CAJ1961992.1"/>
    </source>
</evidence>
<evidence type="ECO:0000256" key="2">
    <source>
        <dbReference type="SAM" id="Phobius"/>
    </source>
</evidence>
<name>A0AAD2G5B7_9STRA</name>
<keyword evidence="2" id="KW-0472">Membrane</keyword>
<organism evidence="3 4">
    <name type="scientific">Cylindrotheca closterium</name>
    <dbReference type="NCBI Taxonomy" id="2856"/>
    <lineage>
        <taxon>Eukaryota</taxon>
        <taxon>Sar</taxon>
        <taxon>Stramenopiles</taxon>
        <taxon>Ochrophyta</taxon>
        <taxon>Bacillariophyta</taxon>
        <taxon>Bacillariophyceae</taxon>
        <taxon>Bacillariophycidae</taxon>
        <taxon>Bacillariales</taxon>
        <taxon>Bacillariaceae</taxon>
        <taxon>Cylindrotheca</taxon>
    </lineage>
</organism>
<accession>A0AAD2G5B7</accession>
<feature type="region of interest" description="Disordered" evidence="1">
    <location>
        <begin position="222"/>
        <end position="254"/>
    </location>
</feature>
<keyword evidence="4" id="KW-1185">Reference proteome</keyword>
<keyword evidence="2" id="KW-0812">Transmembrane</keyword>
<proteinExistence type="predicted"/>
<keyword evidence="2" id="KW-1133">Transmembrane helix</keyword>
<gene>
    <name evidence="3" type="ORF">CYCCA115_LOCUS19473</name>
</gene>
<reference evidence="3" key="1">
    <citation type="submission" date="2023-08" db="EMBL/GenBank/DDBJ databases">
        <authorList>
            <person name="Audoor S."/>
            <person name="Bilcke G."/>
        </authorList>
    </citation>
    <scope>NUCLEOTIDE SEQUENCE</scope>
</reference>
<feature type="compositionally biased region" description="Basic and acidic residues" evidence="1">
    <location>
        <begin position="1"/>
        <end position="24"/>
    </location>
</feature>
<evidence type="ECO:0000256" key="1">
    <source>
        <dbReference type="SAM" id="MobiDB-lite"/>
    </source>
</evidence>
<protein>
    <submittedName>
        <fullName evidence="3">Uncharacterized protein</fullName>
    </submittedName>
</protein>
<feature type="compositionally biased region" description="Basic residues" evidence="1">
    <location>
        <begin position="74"/>
        <end position="85"/>
    </location>
</feature>
<comment type="caution">
    <text evidence="3">The sequence shown here is derived from an EMBL/GenBank/DDBJ whole genome shotgun (WGS) entry which is preliminary data.</text>
</comment>
<dbReference type="Proteomes" id="UP001295423">
    <property type="component" value="Unassembled WGS sequence"/>
</dbReference>
<feature type="region of interest" description="Disordered" evidence="1">
    <location>
        <begin position="1"/>
        <end position="184"/>
    </location>
</feature>